<keyword evidence="3 10" id="KW-1134">Transmembrane beta strand</keyword>
<evidence type="ECO:0000256" key="7">
    <source>
        <dbReference type="ARBA" id="ARBA00023077"/>
    </source>
</evidence>
<comment type="caution">
    <text evidence="14">The sequence shown here is derived from an EMBL/GenBank/DDBJ whole genome shotgun (WGS) entry which is preliminary data.</text>
</comment>
<dbReference type="Pfam" id="PF00593">
    <property type="entry name" value="TonB_dep_Rec_b-barrel"/>
    <property type="match status" value="1"/>
</dbReference>
<dbReference type="Gene3D" id="2.170.130.10">
    <property type="entry name" value="TonB-dependent receptor, plug domain"/>
    <property type="match status" value="1"/>
</dbReference>
<dbReference type="AlphaFoldDB" id="A0A9W6FXL0"/>
<dbReference type="PANTHER" id="PTHR30069">
    <property type="entry name" value="TONB-DEPENDENT OUTER MEMBRANE RECEPTOR"/>
    <property type="match status" value="1"/>
</dbReference>
<sequence length="634" mass="69826">MTFRDKIIEKRISVATAACAGALLWLGCSVVPAWADNDEMKVLEMFYEDKELVVTPTRDPKPISQVAENVTVITAKEIQALNAHTLAEVLNTVPGIHVEPRVTPGGLSPTVSIQGSESNHVRVIMDGVTINNVSDFVADLGAIPVQRIAAVEIIKGPASSAWGSSLGGIINIITKSPDESRSVGGMVSASMGERTTGDFRLELSGTRSSLGYYLAADGITSDGLLPHTNVGSGSVYGKLTWEPHEDTRVFATYSYSRGTRGVGEFPQYGLQDGDYEHLIATLGMSHALSESLDLDITGRFSRRDYSDASSALGTGEELSNNRYEQPNLGASAKLAWRTGIHSVNIGTDYDNGTIEAELSENGGTVRSKTHGRLERRAIFANDTIVWNSWSITPGIRYDWTSTSDDFFSPSLGVTYNLSEYTVLRAYVARGFNIPSLTATTVGARGLQPNPHLEVEKVWSYQIGFETTLLRYLWLKNTLFRHDVSGFLAFETNSYVNQGKQRRQGIEVEVKTIPFFDTTISAGYTFIDAHDRLSEERVPNIPRQTWDVTVNYDDRKFLRGGLVGRYTWWNAQGDLNGRYSAMIWDLTSGVRFPSANKLGGEFFFVAHNVFNGSQYLSDLAKSPGRWFEGGVRFSF</sequence>
<keyword evidence="6" id="KW-0406">Ion transport</keyword>
<evidence type="ECO:0000256" key="10">
    <source>
        <dbReference type="PROSITE-ProRule" id="PRU01360"/>
    </source>
</evidence>
<keyword evidence="5" id="KW-0732">Signal</keyword>
<accession>A0A9W6FXL0</accession>
<evidence type="ECO:0000256" key="4">
    <source>
        <dbReference type="ARBA" id="ARBA00022692"/>
    </source>
</evidence>
<feature type="domain" description="TonB-dependent receptor plug" evidence="13">
    <location>
        <begin position="64"/>
        <end position="168"/>
    </location>
</feature>
<keyword evidence="9 10" id="KW-0998">Cell outer membrane</keyword>
<dbReference type="PROSITE" id="PS51257">
    <property type="entry name" value="PROKAR_LIPOPROTEIN"/>
    <property type="match status" value="1"/>
</dbReference>
<dbReference type="PROSITE" id="PS52016">
    <property type="entry name" value="TONB_DEPENDENT_REC_3"/>
    <property type="match status" value="1"/>
</dbReference>
<dbReference type="InterPro" id="IPR012910">
    <property type="entry name" value="Plug_dom"/>
</dbReference>
<keyword evidence="8 10" id="KW-0472">Membrane</keyword>
<keyword evidence="15" id="KW-1185">Reference proteome</keyword>
<keyword evidence="7 11" id="KW-0798">TonB box</keyword>
<evidence type="ECO:0000313" key="14">
    <source>
        <dbReference type="EMBL" id="GLI36746.1"/>
    </source>
</evidence>
<keyword evidence="4 10" id="KW-0812">Transmembrane</keyword>
<keyword evidence="2 10" id="KW-0813">Transport</keyword>
<evidence type="ECO:0000313" key="15">
    <source>
        <dbReference type="Proteomes" id="UP001144352"/>
    </source>
</evidence>
<gene>
    <name evidence="14" type="ORF">GHYDROH2_02470</name>
</gene>
<evidence type="ECO:0000256" key="5">
    <source>
        <dbReference type="ARBA" id="ARBA00022729"/>
    </source>
</evidence>
<feature type="domain" description="TonB-dependent receptor-like beta-barrel" evidence="12">
    <location>
        <begin position="237"/>
        <end position="592"/>
    </location>
</feature>
<evidence type="ECO:0000256" key="1">
    <source>
        <dbReference type="ARBA" id="ARBA00004571"/>
    </source>
</evidence>
<reference evidence="14" key="1">
    <citation type="submission" date="2022-12" db="EMBL/GenBank/DDBJ databases">
        <title>Reference genome sequencing for broad-spectrum identification of bacterial and archaeal isolates by mass spectrometry.</title>
        <authorList>
            <person name="Sekiguchi Y."/>
            <person name="Tourlousse D.M."/>
        </authorList>
    </citation>
    <scope>NUCLEOTIDE SEQUENCE</scope>
    <source>
        <strain evidence="14">H2</strain>
    </source>
</reference>
<dbReference type="InterPro" id="IPR036942">
    <property type="entry name" value="Beta-barrel_TonB_sf"/>
</dbReference>
<dbReference type="GO" id="GO:0044718">
    <property type="term" value="P:siderophore transmembrane transport"/>
    <property type="evidence" value="ECO:0007669"/>
    <property type="project" value="TreeGrafter"/>
</dbReference>
<dbReference type="InterPro" id="IPR000531">
    <property type="entry name" value="Beta-barrel_TonB"/>
</dbReference>
<dbReference type="GO" id="GO:0015344">
    <property type="term" value="F:siderophore uptake transmembrane transporter activity"/>
    <property type="evidence" value="ECO:0007669"/>
    <property type="project" value="TreeGrafter"/>
</dbReference>
<evidence type="ECO:0000259" key="12">
    <source>
        <dbReference type="Pfam" id="PF00593"/>
    </source>
</evidence>
<dbReference type="EMBL" id="BSDS01000001">
    <property type="protein sequence ID" value="GLI36746.1"/>
    <property type="molecule type" value="Genomic_DNA"/>
</dbReference>
<evidence type="ECO:0000256" key="11">
    <source>
        <dbReference type="RuleBase" id="RU003357"/>
    </source>
</evidence>
<protein>
    <submittedName>
        <fullName evidence="14">Ligand-gated TonB-dependent outer membrane channel</fullName>
    </submittedName>
</protein>
<dbReference type="PANTHER" id="PTHR30069:SF53">
    <property type="entry name" value="COLICIN I RECEPTOR-RELATED"/>
    <property type="match status" value="1"/>
</dbReference>
<evidence type="ECO:0000256" key="6">
    <source>
        <dbReference type="ARBA" id="ARBA00023065"/>
    </source>
</evidence>
<dbReference type="Gene3D" id="2.40.170.20">
    <property type="entry name" value="TonB-dependent receptor, beta-barrel domain"/>
    <property type="match status" value="1"/>
</dbReference>
<evidence type="ECO:0000256" key="8">
    <source>
        <dbReference type="ARBA" id="ARBA00023136"/>
    </source>
</evidence>
<dbReference type="CDD" id="cd01347">
    <property type="entry name" value="ligand_gated_channel"/>
    <property type="match status" value="1"/>
</dbReference>
<name>A0A9W6FXL0_9BACT</name>
<organism evidence="14 15">
    <name type="scientific">Geobacter hydrogenophilus</name>
    <dbReference type="NCBI Taxonomy" id="40983"/>
    <lineage>
        <taxon>Bacteria</taxon>
        <taxon>Pseudomonadati</taxon>
        <taxon>Thermodesulfobacteriota</taxon>
        <taxon>Desulfuromonadia</taxon>
        <taxon>Geobacterales</taxon>
        <taxon>Geobacteraceae</taxon>
        <taxon>Geobacter</taxon>
    </lineage>
</organism>
<comment type="similarity">
    <text evidence="10 11">Belongs to the TonB-dependent receptor family.</text>
</comment>
<dbReference type="InterPro" id="IPR037066">
    <property type="entry name" value="Plug_dom_sf"/>
</dbReference>
<evidence type="ECO:0000256" key="9">
    <source>
        <dbReference type="ARBA" id="ARBA00023237"/>
    </source>
</evidence>
<evidence type="ECO:0000259" key="13">
    <source>
        <dbReference type="Pfam" id="PF07715"/>
    </source>
</evidence>
<dbReference type="Pfam" id="PF07715">
    <property type="entry name" value="Plug"/>
    <property type="match status" value="1"/>
</dbReference>
<dbReference type="InterPro" id="IPR039426">
    <property type="entry name" value="TonB-dep_rcpt-like"/>
</dbReference>
<evidence type="ECO:0000256" key="3">
    <source>
        <dbReference type="ARBA" id="ARBA00022452"/>
    </source>
</evidence>
<comment type="subcellular location">
    <subcellularLocation>
        <location evidence="1 10">Cell outer membrane</location>
        <topology evidence="1 10">Multi-pass membrane protein</topology>
    </subcellularLocation>
</comment>
<dbReference type="RefSeq" id="WP_214187025.1">
    <property type="nucleotide sequence ID" value="NZ_BSDS01000001.1"/>
</dbReference>
<proteinExistence type="inferred from homology"/>
<evidence type="ECO:0000256" key="2">
    <source>
        <dbReference type="ARBA" id="ARBA00022448"/>
    </source>
</evidence>
<dbReference type="SUPFAM" id="SSF56935">
    <property type="entry name" value="Porins"/>
    <property type="match status" value="1"/>
</dbReference>
<dbReference type="GO" id="GO:0009279">
    <property type="term" value="C:cell outer membrane"/>
    <property type="evidence" value="ECO:0007669"/>
    <property type="project" value="UniProtKB-SubCell"/>
</dbReference>
<dbReference type="Proteomes" id="UP001144352">
    <property type="component" value="Unassembled WGS sequence"/>
</dbReference>